<evidence type="ECO:0000256" key="4">
    <source>
        <dbReference type="ARBA" id="ARBA00018778"/>
    </source>
</evidence>
<dbReference type="CDD" id="cd02440">
    <property type="entry name" value="AdoMet_MTases"/>
    <property type="match status" value="1"/>
</dbReference>
<evidence type="ECO:0000259" key="15">
    <source>
        <dbReference type="PROSITE" id="PS50002"/>
    </source>
</evidence>
<evidence type="ECO:0000256" key="8">
    <source>
        <dbReference type="ARBA" id="ARBA00022679"/>
    </source>
</evidence>
<evidence type="ECO:0000256" key="9">
    <source>
        <dbReference type="ARBA" id="ARBA00022691"/>
    </source>
</evidence>
<evidence type="ECO:0000256" key="1">
    <source>
        <dbReference type="ARBA" id="ARBA00004123"/>
    </source>
</evidence>
<evidence type="ECO:0000313" key="17">
    <source>
        <dbReference type="Proteomes" id="UP000694523"/>
    </source>
</evidence>
<keyword evidence="5 13" id="KW-0728">SH3 domain</keyword>
<keyword evidence="7 14" id="KW-0489">Methyltransferase</keyword>
<dbReference type="AlphaFoldDB" id="A0A8C6S340"/>
<dbReference type="SUPFAM" id="SSF50044">
    <property type="entry name" value="SH3-domain"/>
    <property type="match status" value="1"/>
</dbReference>
<protein>
    <recommendedName>
        <fullName evidence="4">Protein arginine N-methyltransferase 2</fullName>
        <ecNumber evidence="3">2.1.1.319</ecNumber>
    </recommendedName>
    <alternativeName>
        <fullName evidence="12">Histone-arginine N-methyltransferase PRMT2</fullName>
    </alternativeName>
</protein>
<sequence length="403" mass="45374">MEESEKAENDTYSAGEEFISLSDFKATASDQLTLGRGDRLLVRAKPCEDWWWAELRGDVGYVPSSYLLQCRLSSTIRDTPRTCEWEEEEAMEDPWQDEEYFGSYASLKLHLEMLSDQCRTEAYRQVVLNNRDFLKDKVVLDLGCGTGIISLFCAQLSQPAKVYAVEASPMAEYTRRLVRQNGFEDVVTVLQGRAEDIELPQKVDVLLSEWMGNCLLFEFMVETVLKVRRRWLAEGGVMWPSSAALLLVPCQAHGFYAENMSFWKNPYGLDFTPLQPLAQQEFFSKPKFSHVVTPEDCLSAPCEVLSLNMYTLDVQDLEEMTGQFSFCVDKPGEFHGFSAWFTVGFESRQTAGGGAVELDTGPYSQPTHWKQTLFMLDSPVSVHQGTGSVGPLSCTETKSGDAT</sequence>
<dbReference type="SUPFAM" id="SSF53335">
    <property type="entry name" value="S-adenosyl-L-methionine-dependent methyltransferases"/>
    <property type="match status" value="1"/>
</dbReference>
<evidence type="ECO:0000256" key="5">
    <source>
        <dbReference type="ARBA" id="ARBA00022443"/>
    </source>
</evidence>
<keyword evidence="6" id="KW-0963">Cytoplasm</keyword>
<dbReference type="Pfam" id="PF13649">
    <property type="entry name" value="Methyltransf_25"/>
    <property type="match status" value="1"/>
</dbReference>
<dbReference type="Ensembl" id="ENSNMLT00000001032.1">
    <property type="protein sequence ID" value="ENSNMLP00000000875.1"/>
    <property type="gene ID" value="ENSNMLG00000000722.1"/>
</dbReference>
<dbReference type="Gene3D" id="2.30.30.40">
    <property type="entry name" value="SH3 Domains"/>
    <property type="match status" value="1"/>
</dbReference>
<dbReference type="GO" id="GO:0035242">
    <property type="term" value="F:protein-arginine omega-N asymmetric methyltransferase activity"/>
    <property type="evidence" value="ECO:0007669"/>
    <property type="project" value="UniProtKB-EC"/>
</dbReference>
<reference evidence="16" key="1">
    <citation type="submission" date="2025-08" db="UniProtKB">
        <authorList>
            <consortium name="Ensembl"/>
        </authorList>
    </citation>
    <scope>IDENTIFICATION</scope>
</reference>
<accession>A0A8C6S340</accession>
<evidence type="ECO:0000256" key="6">
    <source>
        <dbReference type="ARBA" id="ARBA00022490"/>
    </source>
</evidence>
<evidence type="ECO:0000256" key="2">
    <source>
        <dbReference type="ARBA" id="ARBA00004496"/>
    </source>
</evidence>
<evidence type="ECO:0000256" key="3">
    <source>
        <dbReference type="ARBA" id="ARBA00011925"/>
    </source>
</evidence>
<dbReference type="GO" id="GO:0032259">
    <property type="term" value="P:methylation"/>
    <property type="evidence" value="ECO:0007669"/>
    <property type="project" value="UniProtKB-KW"/>
</dbReference>
<feature type="domain" description="SH3" evidence="15">
    <location>
        <begin position="13"/>
        <end position="72"/>
    </location>
</feature>
<keyword evidence="8 14" id="KW-0808">Transferase</keyword>
<comment type="subcellular location">
    <subcellularLocation>
        <location evidence="2">Cytoplasm</location>
    </subcellularLocation>
    <subcellularLocation>
        <location evidence="1">Nucleus</location>
    </subcellularLocation>
</comment>
<dbReference type="Gene3D" id="3.40.50.150">
    <property type="entry name" value="Vaccinia Virus protein VP39"/>
    <property type="match status" value="1"/>
</dbReference>
<dbReference type="InterPro" id="IPR001452">
    <property type="entry name" value="SH3_domain"/>
</dbReference>
<organism evidence="16 17">
    <name type="scientific">Neogobius melanostomus</name>
    <name type="common">round goby</name>
    <dbReference type="NCBI Taxonomy" id="47308"/>
    <lineage>
        <taxon>Eukaryota</taxon>
        <taxon>Metazoa</taxon>
        <taxon>Chordata</taxon>
        <taxon>Craniata</taxon>
        <taxon>Vertebrata</taxon>
        <taxon>Euteleostomi</taxon>
        <taxon>Actinopterygii</taxon>
        <taxon>Neopterygii</taxon>
        <taxon>Teleostei</taxon>
        <taxon>Neoteleostei</taxon>
        <taxon>Acanthomorphata</taxon>
        <taxon>Gobiaria</taxon>
        <taxon>Gobiiformes</taxon>
        <taxon>Gobioidei</taxon>
        <taxon>Gobiidae</taxon>
        <taxon>Benthophilinae</taxon>
        <taxon>Neogobiini</taxon>
        <taxon>Neogobius</taxon>
    </lineage>
</organism>
<evidence type="ECO:0000313" key="16">
    <source>
        <dbReference type="Ensembl" id="ENSNMLP00000000875.1"/>
    </source>
</evidence>
<evidence type="ECO:0000256" key="10">
    <source>
        <dbReference type="ARBA" id="ARBA00023242"/>
    </source>
</evidence>
<dbReference type="InterPro" id="IPR055135">
    <property type="entry name" value="PRMT_dom"/>
</dbReference>
<dbReference type="EC" id="2.1.1.319" evidence="3"/>
<dbReference type="SMART" id="SM00326">
    <property type="entry name" value="SH3"/>
    <property type="match status" value="1"/>
</dbReference>
<dbReference type="Proteomes" id="UP000694523">
    <property type="component" value="Unplaced"/>
</dbReference>
<reference evidence="16" key="2">
    <citation type="submission" date="2025-09" db="UniProtKB">
        <authorList>
            <consortium name="Ensembl"/>
        </authorList>
    </citation>
    <scope>IDENTIFICATION</scope>
</reference>
<evidence type="ECO:0000256" key="14">
    <source>
        <dbReference type="PROSITE-ProRule" id="PRU01015"/>
    </source>
</evidence>
<comment type="catalytic activity">
    <reaction evidence="11">
        <text>L-arginyl-[protein] + 2 S-adenosyl-L-methionine = N(omega),N(omega)-dimethyl-L-arginyl-[protein] + 2 S-adenosyl-L-homocysteine + 2 H(+)</text>
        <dbReference type="Rhea" id="RHEA:48096"/>
        <dbReference type="Rhea" id="RHEA-COMP:10532"/>
        <dbReference type="Rhea" id="RHEA-COMP:11991"/>
        <dbReference type="ChEBI" id="CHEBI:15378"/>
        <dbReference type="ChEBI" id="CHEBI:29965"/>
        <dbReference type="ChEBI" id="CHEBI:57856"/>
        <dbReference type="ChEBI" id="CHEBI:59789"/>
        <dbReference type="ChEBI" id="CHEBI:61897"/>
        <dbReference type="EC" id="2.1.1.319"/>
    </reaction>
</comment>
<dbReference type="PROSITE" id="PS50002">
    <property type="entry name" value="SH3"/>
    <property type="match status" value="1"/>
</dbReference>
<dbReference type="PANTHER" id="PTHR11006:SF92">
    <property type="entry name" value="PROTEIN ARGININE N-METHYLTRANSFERASE 2"/>
    <property type="match status" value="1"/>
</dbReference>
<dbReference type="FunFam" id="2.70.160.11:FF:000007">
    <property type="entry name" value="Protein arginine N-methyltransferase 2"/>
    <property type="match status" value="1"/>
</dbReference>
<dbReference type="GO" id="GO:0005634">
    <property type="term" value="C:nucleus"/>
    <property type="evidence" value="ECO:0007669"/>
    <property type="project" value="UniProtKB-SubCell"/>
</dbReference>
<keyword evidence="9 14" id="KW-0949">S-adenosyl-L-methionine</keyword>
<dbReference type="PROSITE" id="PS51678">
    <property type="entry name" value="SAM_MT_PRMT"/>
    <property type="match status" value="1"/>
</dbReference>
<keyword evidence="10" id="KW-0539">Nucleus</keyword>
<keyword evidence="17" id="KW-1185">Reference proteome</keyword>
<dbReference type="InterPro" id="IPR036028">
    <property type="entry name" value="SH3-like_dom_sf"/>
</dbReference>
<dbReference type="GO" id="GO:0042054">
    <property type="term" value="F:histone methyltransferase activity"/>
    <property type="evidence" value="ECO:0007669"/>
    <property type="project" value="TreeGrafter"/>
</dbReference>
<evidence type="ECO:0000256" key="11">
    <source>
        <dbReference type="ARBA" id="ARBA00049086"/>
    </source>
</evidence>
<dbReference type="FunFam" id="3.40.50.150:FF:000016">
    <property type="entry name" value="Protein arginine N-methyltransferase 6"/>
    <property type="match status" value="1"/>
</dbReference>
<evidence type="ECO:0000256" key="13">
    <source>
        <dbReference type="PROSITE-ProRule" id="PRU00192"/>
    </source>
</evidence>
<dbReference type="InterPro" id="IPR029063">
    <property type="entry name" value="SAM-dependent_MTases_sf"/>
</dbReference>
<dbReference type="Pfam" id="PF22528">
    <property type="entry name" value="PRMT_C"/>
    <property type="match status" value="1"/>
</dbReference>
<dbReference type="InterPro" id="IPR025799">
    <property type="entry name" value="Arg_MeTrfase"/>
</dbReference>
<dbReference type="Gene3D" id="2.70.160.11">
    <property type="entry name" value="Hnrnp arginine n-methyltransferase1"/>
    <property type="match status" value="1"/>
</dbReference>
<dbReference type="InterPro" id="IPR041698">
    <property type="entry name" value="Methyltransf_25"/>
</dbReference>
<evidence type="ECO:0000256" key="12">
    <source>
        <dbReference type="ARBA" id="ARBA00082811"/>
    </source>
</evidence>
<name>A0A8C6S340_9GOBI</name>
<proteinExistence type="predicted"/>
<dbReference type="GO" id="GO:0005737">
    <property type="term" value="C:cytoplasm"/>
    <property type="evidence" value="ECO:0007669"/>
    <property type="project" value="UniProtKB-SubCell"/>
</dbReference>
<dbReference type="PANTHER" id="PTHR11006">
    <property type="entry name" value="PROTEIN ARGININE N-METHYLTRANSFERASE"/>
    <property type="match status" value="1"/>
</dbReference>
<evidence type="ECO:0000256" key="7">
    <source>
        <dbReference type="ARBA" id="ARBA00022603"/>
    </source>
</evidence>
<dbReference type="Pfam" id="PF14604">
    <property type="entry name" value="SH3_9"/>
    <property type="match status" value="1"/>
</dbReference>